<keyword evidence="1" id="KW-0732">Signal</keyword>
<accession>A0ABM5QPF0</accession>
<evidence type="ECO:0000313" key="3">
    <source>
        <dbReference type="Proteomes" id="UP000028504"/>
    </source>
</evidence>
<protein>
    <recommendedName>
        <fullName evidence="4">DUF306 domain-containing protein</fullName>
    </recommendedName>
</protein>
<gene>
    <name evidence="2" type="ORF">CATYP_08920</name>
</gene>
<feature type="signal peptide" evidence="1">
    <location>
        <begin position="1"/>
        <end position="29"/>
    </location>
</feature>
<reference evidence="2 3" key="1">
    <citation type="submission" date="2014-07" db="EMBL/GenBank/DDBJ databases">
        <title>Complete genome sequence of Corynebacterium atypicum DSM 44849: identifiction of the mycolic acid biosynthesis genes.</title>
        <authorList>
            <person name="Tippelt A."/>
            <person name="Mollmann S."/>
            <person name="Albersmeier A."/>
            <person name="Jaenicke S."/>
            <person name="Ruckert C."/>
            <person name="Tauch A."/>
        </authorList>
    </citation>
    <scope>NUCLEOTIDE SEQUENCE [LARGE SCALE GENOMIC DNA]</scope>
    <source>
        <strain evidence="2 3">R2070</strain>
    </source>
</reference>
<evidence type="ECO:0000256" key="1">
    <source>
        <dbReference type="SAM" id="SignalP"/>
    </source>
</evidence>
<dbReference type="RefSeq" id="WP_038606656.1">
    <property type="nucleotide sequence ID" value="NZ_CP008944.1"/>
</dbReference>
<feature type="chain" id="PRO_5047119656" description="DUF306 domain-containing protein" evidence="1">
    <location>
        <begin position="30"/>
        <end position="167"/>
    </location>
</feature>
<dbReference type="Proteomes" id="UP000028504">
    <property type="component" value="Chromosome"/>
</dbReference>
<evidence type="ECO:0000313" key="2">
    <source>
        <dbReference type="EMBL" id="AIG64662.1"/>
    </source>
</evidence>
<dbReference type="EMBL" id="CP008944">
    <property type="protein sequence ID" value="AIG64662.1"/>
    <property type="molecule type" value="Genomic_DNA"/>
</dbReference>
<keyword evidence="3" id="KW-1185">Reference proteome</keyword>
<evidence type="ECO:0008006" key="4">
    <source>
        <dbReference type="Google" id="ProtNLM"/>
    </source>
</evidence>
<sequence>MPFSRPIHRRNLRRGLVSALCAGAVCATADCAQDPLLDEATWQVTAIYTEPGQPAAIPAPAAGIALLAFGKSTISGFTGCVPIQAMASYFDDHGQHTSAAQASRMELNQVTIANAEPSCEGPARHVHDELVPLLHGAFKISHVGSTEIVLTQDVPAIDAPAIRMAAS</sequence>
<proteinExistence type="predicted"/>
<name>A0ABM5QPF0_9CORY</name>
<organism evidence="2 3">
    <name type="scientific">Corynebacterium atypicum</name>
    <dbReference type="NCBI Taxonomy" id="191610"/>
    <lineage>
        <taxon>Bacteria</taxon>
        <taxon>Bacillati</taxon>
        <taxon>Actinomycetota</taxon>
        <taxon>Actinomycetes</taxon>
        <taxon>Mycobacteriales</taxon>
        <taxon>Corynebacteriaceae</taxon>
        <taxon>Corynebacterium</taxon>
    </lineage>
</organism>